<dbReference type="STRING" id="1450539.A0A318ZU21"/>
<accession>A0A318ZU21</accession>
<gene>
    <name evidence="2" type="ORF">BP01DRAFT_217137</name>
</gene>
<keyword evidence="3" id="KW-1185">Reference proteome</keyword>
<dbReference type="OrthoDB" id="331699at2759"/>
<evidence type="ECO:0000313" key="2">
    <source>
        <dbReference type="EMBL" id="PYH47490.1"/>
    </source>
</evidence>
<dbReference type="EMBL" id="KZ821224">
    <property type="protein sequence ID" value="PYH47490.1"/>
    <property type="molecule type" value="Genomic_DNA"/>
</dbReference>
<dbReference type="Proteomes" id="UP000248349">
    <property type="component" value="Unassembled WGS sequence"/>
</dbReference>
<proteinExistence type="predicted"/>
<feature type="compositionally biased region" description="Low complexity" evidence="1">
    <location>
        <begin position="17"/>
        <end position="28"/>
    </location>
</feature>
<protein>
    <submittedName>
        <fullName evidence="2">Uncharacterized protein</fullName>
    </submittedName>
</protein>
<sequence length="126" mass="14147">MFSLSTRRSAVARSKHLSSTTTLLNRTTTPPPAQSLLAYRDFHASRRNAAFSPTWMPKRVKTPWIDALTQSREAAQQKHGDAPAAAVQPDLTPRRMADSHFKAVRIISWQIAQFCGRESSHTMTRS</sequence>
<evidence type="ECO:0000313" key="3">
    <source>
        <dbReference type="Proteomes" id="UP000248349"/>
    </source>
</evidence>
<feature type="region of interest" description="Disordered" evidence="1">
    <location>
        <begin position="1"/>
        <end position="33"/>
    </location>
</feature>
<evidence type="ECO:0000256" key="1">
    <source>
        <dbReference type="SAM" id="MobiDB-lite"/>
    </source>
</evidence>
<feature type="region of interest" description="Disordered" evidence="1">
    <location>
        <begin position="71"/>
        <end position="92"/>
    </location>
</feature>
<organism evidence="2 3">
    <name type="scientific">Aspergillus saccharolyticus JOP 1030-1</name>
    <dbReference type="NCBI Taxonomy" id="1450539"/>
    <lineage>
        <taxon>Eukaryota</taxon>
        <taxon>Fungi</taxon>
        <taxon>Dikarya</taxon>
        <taxon>Ascomycota</taxon>
        <taxon>Pezizomycotina</taxon>
        <taxon>Eurotiomycetes</taxon>
        <taxon>Eurotiomycetidae</taxon>
        <taxon>Eurotiales</taxon>
        <taxon>Aspergillaceae</taxon>
        <taxon>Aspergillus</taxon>
        <taxon>Aspergillus subgen. Circumdati</taxon>
    </lineage>
</organism>
<name>A0A318ZU21_9EURO</name>
<dbReference type="GeneID" id="37072345"/>
<dbReference type="AlphaFoldDB" id="A0A318ZU21"/>
<reference evidence="2 3" key="1">
    <citation type="submission" date="2016-12" db="EMBL/GenBank/DDBJ databases">
        <title>The genomes of Aspergillus section Nigri reveals drivers in fungal speciation.</title>
        <authorList>
            <consortium name="DOE Joint Genome Institute"/>
            <person name="Vesth T.C."/>
            <person name="Nybo J."/>
            <person name="Theobald S."/>
            <person name="Brandl J."/>
            <person name="Frisvad J.C."/>
            <person name="Nielsen K.F."/>
            <person name="Lyhne E.K."/>
            <person name="Kogle M.E."/>
            <person name="Kuo A."/>
            <person name="Riley R."/>
            <person name="Clum A."/>
            <person name="Nolan M."/>
            <person name="Lipzen A."/>
            <person name="Salamov A."/>
            <person name="Henrissat B."/>
            <person name="Wiebenga A."/>
            <person name="De Vries R.P."/>
            <person name="Grigoriev I.V."/>
            <person name="Mortensen U.H."/>
            <person name="Andersen M.R."/>
            <person name="Baker S.E."/>
        </authorList>
    </citation>
    <scope>NUCLEOTIDE SEQUENCE [LARGE SCALE GENOMIC DNA]</scope>
    <source>
        <strain evidence="2 3">JOP 1030-1</strain>
    </source>
</reference>
<dbReference type="RefSeq" id="XP_025433472.1">
    <property type="nucleotide sequence ID" value="XM_025571117.1"/>
</dbReference>